<organism evidence="2 3">
    <name type="scientific">Aaosphaeria arxii CBS 175.79</name>
    <dbReference type="NCBI Taxonomy" id="1450172"/>
    <lineage>
        <taxon>Eukaryota</taxon>
        <taxon>Fungi</taxon>
        <taxon>Dikarya</taxon>
        <taxon>Ascomycota</taxon>
        <taxon>Pezizomycotina</taxon>
        <taxon>Dothideomycetes</taxon>
        <taxon>Pleosporomycetidae</taxon>
        <taxon>Pleosporales</taxon>
        <taxon>Pleosporales incertae sedis</taxon>
        <taxon>Aaosphaeria</taxon>
    </lineage>
</organism>
<dbReference type="RefSeq" id="XP_033378910.1">
    <property type="nucleotide sequence ID" value="XM_033532427.1"/>
</dbReference>
<dbReference type="Proteomes" id="UP000799778">
    <property type="component" value="Unassembled WGS sequence"/>
</dbReference>
<feature type="signal peptide" evidence="1">
    <location>
        <begin position="1"/>
        <end position="18"/>
    </location>
</feature>
<gene>
    <name evidence="2" type="ORF">BU24DRAFT_467187</name>
</gene>
<keyword evidence="3" id="KW-1185">Reference proteome</keyword>
<dbReference type="AlphaFoldDB" id="A0A6A5XCF0"/>
<evidence type="ECO:0000313" key="3">
    <source>
        <dbReference type="Proteomes" id="UP000799778"/>
    </source>
</evidence>
<evidence type="ECO:0000256" key="1">
    <source>
        <dbReference type="SAM" id="SignalP"/>
    </source>
</evidence>
<evidence type="ECO:0000313" key="2">
    <source>
        <dbReference type="EMBL" id="KAF2010571.1"/>
    </source>
</evidence>
<dbReference type="EMBL" id="ML978076">
    <property type="protein sequence ID" value="KAF2010571.1"/>
    <property type="molecule type" value="Genomic_DNA"/>
</dbReference>
<accession>A0A6A5XCF0</accession>
<feature type="chain" id="PRO_5025474653" description="Cyanovirin-N domain-containing protein" evidence="1">
    <location>
        <begin position="19"/>
        <end position="222"/>
    </location>
</feature>
<proteinExistence type="predicted"/>
<reference evidence="2" key="1">
    <citation type="journal article" date="2020" name="Stud. Mycol.">
        <title>101 Dothideomycetes genomes: a test case for predicting lifestyles and emergence of pathogens.</title>
        <authorList>
            <person name="Haridas S."/>
            <person name="Albert R."/>
            <person name="Binder M."/>
            <person name="Bloem J."/>
            <person name="Labutti K."/>
            <person name="Salamov A."/>
            <person name="Andreopoulos B."/>
            <person name="Baker S."/>
            <person name="Barry K."/>
            <person name="Bills G."/>
            <person name="Bluhm B."/>
            <person name="Cannon C."/>
            <person name="Castanera R."/>
            <person name="Culley D."/>
            <person name="Daum C."/>
            <person name="Ezra D."/>
            <person name="Gonzalez J."/>
            <person name="Henrissat B."/>
            <person name="Kuo A."/>
            <person name="Liang C."/>
            <person name="Lipzen A."/>
            <person name="Lutzoni F."/>
            <person name="Magnuson J."/>
            <person name="Mondo S."/>
            <person name="Nolan M."/>
            <person name="Ohm R."/>
            <person name="Pangilinan J."/>
            <person name="Park H.-J."/>
            <person name="Ramirez L."/>
            <person name="Alfaro M."/>
            <person name="Sun H."/>
            <person name="Tritt A."/>
            <person name="Yoshinaga Y."/>
            <person name="Zwiers L.-H."/>
            <person name="Turgeon B."/>
            <person name="Goodwin S."/>
            <person name="Spatafora J."/>
            <person name="Crous P."/>
            <person name="Grigoriev I."/>
        </authorList>
    </citation>
    <scope>NUCLEOTIDE SEQUENCE</scope>
    <source>
        <strain evidence="2">CBS 175.79</strain>
    </source>
</reference>
<keyword evidence="1" id="KW-0732">Signal</keyword>
<dbReference type="GeneID" id="54289824"/>
<name>A0A6A5XCF0_9PLEO</name>
<sequence length="222" mass="24223">MKTSFAILTFALASFSLAAPSERRQSQTSFTICKEKKCEGDINQRKTIDVIHGQCQNFPEGWNNTARATIANGGDSCFLHDGNCGSEGATIPVGLREDDLEQRGFDRIASSVTCVRSAKLKRQVDTTVLLCKEKRCAGPASSQISVDLAFERCYNFTPAFDNQVIAVKANSNAVCFLHEGPCDDPRLGVRFEGQVDDLTQNIIGTTSSSITCYDKNVINPPQ</sequence>
<evidence type="ECO:0008006" key="4">
    <source>
        <dbReference type="Google" id="ProtNLM"/>
    </source>
</evidence>
<protein>
    <recommendedName>
        <fullName evidence="4">Cyanovirin-N domain-containing protein</fullName>
    </recommendedName>
</protein>